<organism evidence="4 5">
    <name type="scientific">Ceratobasidium theobromae</name>
    <dbReference type="NCBI Taxonomy" id="1582974"/>
    <lineage>
        <taxon>Eukaryota</taxon>
        <taxon>Fungi</taxon>
        <taxon>Dikarya</taxon>
        <taxon>Basidiomycota</taxon>
        <taxon>Agaricomycotina</taxon>
        <taxon>Agaricomycetes</taxon>
        <taxon>Cantharellales</taxon>
        <taxon>Ceratobasidiaceae</taxon>
        <taxon>Ceratobasidium</taxon>
    </lineage>
</organism>
<dbReference type="Gene3D" id="3.40.1000.10">
    <property type="entry name" value="Mog1/PsbP, alpha/beta/alpha sandwich"/>
    <property type="match status" value="1"/>
</dbReference>
<keyword evidence="2" id="KW-0813">Transport</keyword>
<proteinExistence type="inferred from homology"/>
<name>A0A5N5QG63_9AGAM</name>
<dbReference type="GO" id="GO:0005085">
    <property type="term" value="F:guanyl-nucleotide exchange factor activity"/>
    <property type="evidence" value="ECO:0007669"/>
    <property type="project" value="TreeGrafter"/>
</dbReference>
<keyword evidence="5" id="KW-1185">Reference proteome</keyword>
<dbReference type="EMBL" id="SSOP01000148">
    <property type="protein sequence ID" value="KAB5590730.1"/>
    <property type="molecule type" value="Genomic_DNA"/>
</dbReference>
<accession>A0A5N5QG63</accession>
<dbReference type="InterPro" id="IPR016123">
    <property type="entry name" value="Mog1/PsbP_a/b/a-sand"/>
</dbReference>
<dbReference type="GO" id="GO:0005634">
    <property type="term" value="C:nucleus"/>
    <property type="evidence" value="ECO:0007669"/>
    <property type="project" value="TreeGrafter"/>
</dbReference>
<dbReference type="SUPFAM" id="SSF55724">
    <property type="entry name" value="Mog1p/PsbP-like"/>
    <property type="match status" value="1"/>
</dbReference>
<evidence type="ECO:0000256" key="3">
    <source>
        <dbReference type="ARBA" id="ARBA00022927"/>
    </source>
</evidence>
<comment type="caution">
    <text evidence="4">The sequence shown here is derived from an EMBL/GenBank/DDBJ whole genome shotgun (WGS) entry which is preliminary data.</text>
</comment>
<sequence>MPSTYNLFGGAITVELPPDLIDASNLRQIPDTQEVLLATDSDVSIVLEILESVSPKDPIEVAKFHFDSLAHDNDAVHFEVEGVNIPPQQPVAPTPIELSVLQGTQKVPKFNRTRPDTVKILLAVYRVVEKNADLVLTFNVPVATEKENSAVNEQGAQYWQAAYETAVSSLKIVDVGLFA</sequence>
<evidence type="ECO:0000313" key="5">
    <source>
        <dbReference type="Proteomes" id="UP000383932"/>
    </source>
</evidence>
<evidence type="ECO:0000256" key="2">
    <source>
        <dbReference type="ARBA" id="ARBA00022448"/>
    </source>
</evidence>
<dbReference type="InterPro" id="IPR007681">
    <property type="entry name" value="Mog1"/>
</dbReference>
<dbReference type="GO" id="GO:0031267">
    <property type="term" value="F:small GTPase binding"/>
    <property type="evidence" value="ECO:0007669"/>
    <property type="project" value="TreeGrafter"/>
</dbReference>
<dbReference type="PANTHER" id="PTHR15837">
    <property type="entry name" value="RAN GUANINE NUCLEOTIDE RELEASE FACTOR"/>
    <property type="match status" value="1"/>
</dbReference>
<dbReference type="GO" id="GO:0006606">
    <property type="term" value="P:protein import into nucleus"/>
    <property type="evidence" value="ECO:0007669"/>
    <property type="project" value="TreeGrafter"/>
</dbReference>
<dbReference type="Proteomes" id="UP000383932">
    <property type="component" value="Unassembled WGS sequence"/>
</dbReference>
<dbReference type="AlphaFoldDB" id="A0A5N5QG63"/>
<comment type="similarity">
    <text evidence="1">Belongs to the MOG1 family.</text>
</comment>
<evidence type="ECO:0000313" key="4">
    <source>
        <dbReference type="EMBL" id="KAB5590730.1"/>
    </source>
</evidence>
<keyword evidence="3" id="KW-0653">Protein transport</keyword>
<protein>
    <submittedName>
        <fullName evidence="4">Ran guanine nucleotide release factor</fullName>
    </submittedName>
</protein>
<evidence type="ECO:0000256" key="1">
    <source>
        <dbReference type="ARBA" id="ARBA00010307"/>
    </source>
</evidence>
<gene>
    <name evidence="4" type="ORF">CTheo_5821</name>
</gene>
<reference evidence="4 5" key="1">
    <citation type="journal article" date="2019" name="Fungal Biol. Biotechnol.">
        <title>Draft genome sequence of fastidious pathogen Ceratobasidium theobromae, which causes vascular-streak dieback in Theobroma cacao.</title>
        <authorList>
            <person name="Ali S.S."/>
            <person name="Asman A."/>
            <person name="Shao J."/>
            <person name="Firmansyah A.P."/>
            <person name="Susilo A.W."/>
            <person name="Rosmana A."/>
            <person name="McMahon P."/>
            <person name="Junaid M."/>
            <person name="Guest D."/>
            <person name="Kheng T.Y."/>
            <person name="Meinhardt L.W."/>
            <person name="Bailey B.A."/>
        </authorList>
    </citation>
    <scope>NUCLEOTIDE SEQUENCE [LARGE SCALE GENOMIC DNA]</scope>
    <source>
        <strain evidence="4 5">CT2</strain>
    </source>
</reference>
<dbReference type="OrthoDB" id="10255285at2759"/>
<dbReference type="Pfam" id="PF04603">
    <property type="entry name" value="Mog1"/>
    <property type="match status" value="1"/>
</dbReference>
<dbReference type="PANTHER" id="PTHR15837:SF0">
    <property type="entry name" value="RAN GUANINE NUCLEOTIDE RELEASE FACTOR"/>
    <property type="match status" value="1"/>
</dbReference>